<feature type="region of interest" description="Disordered" evidence="15">
    <location>
        <begin position="331"/>
        <end position="350"/>
    </location>
</feature>
<dbReference type="Pfam" id="PF07714">
    <property type="entry name" value="PK_Tyr_Ser-Thr"/>
    <property type="match status" value="1"/>
</dbReference>
<dbReference type="FunFam" id="1.10.510.10:FF:000476">
    <property type="entry name" value="PAS domain-containing protein tyrosine kinase family protein"/>
    <property type="match status" value="1"/>
</dbReference>
<dbReference type="SMART" id="SM00220">
    <property type="entry name" value="S_TKc"/>
    <property type="match status" value="1"/>
</dbReference>
<dbReference type="Gene3D" id="3.30.200.20">
    <property type="entry name" value="Phosphorylase Kinase, domain 1"/>
    <property type="match status" value="1"/>
</dbReference>
<dbReference type="InterPro" id="IPR011009">
    <property type="entry name" value="Kinase-like_dom_sf"/>
</dbReference>
<dbReference type="InterPro" id="IPR000719">
    <property type="entry name" value="Prot_kinase_dom"/>
</dbReference>
<dbReference type="EMBL" id="JAJJMB010011222">
    <property type="protein sequence ID" value="KAI3903345.1"/>
    <property type="molecule type" value="Genomic_DNA"/>
</dbReference>
<dbReference type="GO" id="GO:0005524">
    <property type="term" value="F:ATP binding"/>
    <property type="evidence" value="ECO:0007669"/>
    <property type="project" value="UniProtKB-KW"/>
</dbReference>
<dbReference type="Pfam" id="PF00989">
    <property type="entry name" value="PAS"/>
    <property type="match status" value="1"/>
</dbReference>
<dbReference type="SUPFAM" id="SSF56112">
    <property type="entry name" value="Protein kinase-like (PK-like)"/>
    <property type="match status" value="1"/>
</dbReference>
<keyword evidence="12" id="KW-0675">Receptor</keyword>
<evidence type="ECO:0000256" key="7">
    <source>
        <dbReference type="ARBA" id="ARBA00022741"/>
    </source>
</evidence>
<dbReference type="CDD" id="cd00130">
    <property type="entry name" value="PAS"/>
    <property type="match status" value="1"/>
</dbReference>
<comment type="subcellular location">
    <subcellularLocation>
        <location evidence="1">Membrane</location>
    </subcellularLocation>
</comment>
<evidence type="ECO:0000256" key="14">
    <source>
        <dbReference type="ARBA" id="ARBA00048679"/>
    </source>
</evidence>
<evidence type="ECO:0000256" key="2">
    <source>
        <dbReference type="ARBA" id="ARBA00012513"/>
    </source>
</evidence>
<dbReference type="InterPro" id="IPR000014">
    <property type="entry name" value="PAS"/>
</dbReference>
<sequence length="632" mass="69348">METPSPSPAVVPGEDQMLLSNRIQEIGAGHDGRNLEQEFSNLTMNSSDKKYLNILQSMGQAIYVLDATGSITYWNPSAESLYGYSASEALGRNILDLLVGSKEAREDAMHILRKNASGGSWNGTFPVKNKQGERILVLITNTPLYDDNGSIAGIISVSADSQNFLQIPPASLAEVNSSFCQLTSREQPSQVVVTPSGACTLRRDVPPSPSGAPFETVSVEKFLASGEGEGKIGIQKSHASTPEACTSKKNMPFPWTGSGHDGLVARTTHGMFAWMRSEQEDDFYRPKSSDSSGKPEIQVLGSNQFGNEAYGFYSSSDKSGYGFYSSSGKSDVSSVSSNGSTSLSSFDTGTDSSDYDILWEELTVGEEIGRGACGTVYHGMWCGSDVALKVYYKFEYSDDLLQTFRQEVSLMKKLRHPNVLLFMGAVTSPENLCIVTEFLPRGSLFQLLRRCKLDKRRRVLMALDIARGMTYLHSRNPPVVHCDLKSSNLLVDKNWTVKVGDFGISRIKNATHLSGKSGRGTPQWMAPEVMRSDPSDEKSDVYSFGVILWELSTQMIPWGTLNSFQVIGAVGFMNQRLDIPKDTDPHWASLIQSCWHSEPKCRPTFGSLLGQLKALQIRYSDQMPKESAHPGA</sequence>
<evidence type="ECO:0000256" key="13">
    <source>
        <dbReference type="ARBA" id="ARBA00047899"/>
    </source>
</evidence>
<dbReference type="PROSITE" id="PS00108">
    <property type="entry name" value="PROTEIN_KINASE_ST"/>
    <property type="match status" value="1"/>
</dbReference>
<dbReference type="InterPro" id="IPR001245">
    <property type="entry name" value="Ser-Thr/Tyr_kinase_cat_dom"/>
</dbReference>
<protein>
    <recommendedName>
        <fullName evidence="2">non-specific serine/threonine protein kinase</fullName>
        <ecNumber evidence="2">2.7.11.1</ecNumber>
    </recommendedName>
</protein>
<comment type="catalytic activity">
    <reaction evidence="14">
        <text>L-seryl-[protein] + ATP = O-phospho-L-seryl-[protein] + ADP + H(+)</text>
        <dbReference type="Rhea" id="RHEA:17989"/>
        <dbReference type="Rhea" id="RHEA-COMP:9863"/>
        <dbReference type="Rhea" id="RHEA-COMP:11604"/>
        <dbReference type="ChEBI" id="CHEBI:15378"/>
        <dbReference type="ChEBI" id="CHEBI:29999"/>
        <dbReference type="ChEBI" id="CHEBI:30616"/>
        <dbReference type="ChEBI" id="CHEBI:83421"/>
        <dbReference type="ChEBI" id="CHEBI:456216"/>
        <dbReference type="EC" id="2.7.11.1"/>
    </reaction>
</comment>
<dbReference type="NCBIfam" id="TIGR00229">
    <property type="entry name" value="sensory_box"/>
    <property type="match status" value="1"/>
</dbReference>
<comment type="catalytic activity">
    <reaction evidence="13">
        <text>L-threonyl-[protein] + ATP = O-phospho-L-threonyl-[protein] + ADP + H(+)</text>
        <dbReference type="Rhea" id="RHEA:46608"/>
        <dbReference type="Rhea" id="RHEA-COMP:11060"/>
        <dbReference type="Rhea" id="RHEA-COMP:11605"/>
        <dbReference type="ChEBI" id="CHEBI:15378"/>
        <dbReference type="ChEBI" id="CHEBI:30013"/>
        <dbReference type="ChEBI" id="CHEBI:30616"/>
        <dbReference type="ChEBI" id="CHEBI:61977"/>
        <dbReference type="ChEBI" id="CHEBI:456216"/>
        <dbReference type="EC" id="2.7.11.1"/>
    </reaction>
</comment>
<dbReference type="EC" id="2.7.11.1" evidence="2"/>
<evidence type="ECO:0000256" key="5">
    <source>
        <dbReference type="ARBA" id="ARBA00022606"/>
    </source>
</evidence>
<feature type="domain" description="Protein kinase" evidence="16">
    <location>
        <begin position="362"/>
        <end position="615"/>
    </location>
</feature>
<dbReference type="InterPro" id="IPR035965">
    <property type="entry name" value="PAS-like_dom_sf"/>
</dbReference>
<dbReference type="PANTHER" id="PTHR44329:SF47">
    <property type="entry name" value="SERINE_THREONINE-PROTEIN KINASE ROCO5-RELATED"/>
    <property type="match status" value="1"/>
</dbReference>
<reference evidence="18" key="1">
    <citation type="submission" date="2022-04" db="EMBL/GenBank/DDBJ databases">
        <title>A functionally conserved STORR gene fusion in Papaver species that diverged 16.8 million years ago.</title>
        <authorList>
            <person name="Catania T."/>
        </authorList>
    </citation>
    <scope>NUCLEOTIDE SEQUENCE</scope>
    <source>
        <strain evidence="18">S-188037</strain>
    </source>
</reference>
<dbReference type="InterPro" id="IPR013767">
    <property type="entry name" value="PAS_fold"/>
</dbReference>
<feature type="domain" description="PAS" evidence="17">
    <location>
        <begin position="47"/>
        <end position="98"/>
    </location>
</feature>
<evidence type="ECO:0000256" key="10">
    <source>
        <dbReference type="ARBA" id="ARBA00022991"/>
    </source>
</evidence>
<comment type="caution">
    <text evidence="18">The sequence shown here is derived from an EMBL/GenBank/DDBJ whole genome shotgun (WGS) entry which is preliminary data.</text>
</comment>
<evidence type="ECO:0000313" key="18">
    <source>
        <dbReference type="EMBL" id="KAI3903345.1"/>
    </source>
</evidence>
<evidence type="ECO:0000259" key="17">
    <source>
        <dbReference type="PROSITE" id="PS50112"/>
    </source>
</evidence>
<evidence type="ECO:0000313" key="19">
    <source>
        <dbReference type="Proteomes" id="UP001202328"/>
    </source>
</evidence>
<dbReference type="InterPro" id="IPR008271">
    <property type="entry name" value="Ser/Thr_kinase_AS"/>
</dbReference>
<keyword evidence="4" id="KW-0600">Photoreceptor protein</keyword>
<dbReference type="GO" id="GO:0009881">
    <property type="term" value="F:photoreceptor activity"/>
    <property type="evidence" value="ECO:0007669"/>
    <property type="project" value="UniProtKB-KW"/>
</dbReference>
<dbReference type="PROSITE" id="PS50011">
    <property type="entry name" value="PROTEIN_KINASE_DOM"/>
    <property type="match status" value="1"/>
</dbReference>
<keyword evidence="10" id="KW-0157">Chromophore</keyword>
<keyword evidence="9" id="KW-0067">ATP-binding</keyword>
<evidence type="ECO:0000256" key="11">
    <source>
        <dbReference type="ARBA" id="ARBA00023136"/>
    </source>
</evidence>
<keyword evidence="7" id="KW-0547">Nucleotide-binding</keyword>
<gene>
    <name evidence="18" type="ORF">MKW98_031999</name>
</gene>
<evidence type="ECO:0000256" key="3">
    <source>
        <dbReference type="ARBA" id="ARBA00022527"/>
    </source>
</evidence>
<evidence type="ECO:0000259" key="16">
    <source>
        <dbReference type="PROSITE" id="PS50011"/>
    </source>
</evidence>
<dbReference type="SUPFAM" id="SSF55785">
    <property type="entry name" value="PYP-like sensor domain (PAS domain)"/>
    <property type="match status" value="1"/>
</dbReference>
<evidence type="ECO:0000256" key="1">
    <source>
        <dbReference type="ARBA" id="ARBA00004370"/>
    </source>
</evidence>
<evidence type="ECO:0000256" key="8">
    <source>
        <dbReference type="ARBA" id="ARBA00022777"/>
    </source>
</evidence>
<keyword evidence="11" id="KW-0472">Membrane</keyword>
<evidence type="ECO:0000256" key="6">
    <source>
        <dbReference type="ARBA" id="ARBA00022679"/>
    </source>
</evidence>
<keyword evidence="5" id="KW-0716">Sensory transduction</keyword>
<dbReference type="CDD" id="cd13999">
    <property type="entry name" value="STKc_MAP3K-like"/>
    <property type="match status" value="1"/>
</dbReference>
<dbReference type="PROSITE" id="PS50112">
    <property type="entry name" value="PAS"/>
    <property type="match status" value="1"/>
</dbReference>
<evidence type="ECO:0000256" key="9">
    <source>
        <dbReference type="ARBA" id="ARBA00022840"/>
    </source>
</evidence>
<name>A0AAD4XCE0_9MAGN</name>
<dbReference type="Gene3D" id="1.10.510.10">
    <property type="entry name" value="Transferase(Phosphotransferase) domain 1"/>
    <property type="match status" value="1"/>
</dbReference>
<dbReference type="GO" id="GO:0004674">
    <property type="term" value="F:protein serine/threonine kinase activity"/>
    <property type="evidence" value="ECO:0007669"/>
    <property type="project" value="UniProtKB-KW"/>
</dbReference>
<dbReference type="Gene3D" id="3.30.450.20">
    <property type="entry name" value="PAS domain"/>
    <property type="match status" value="1"/>
</dbReference>
<proteinExistence type="predicted"/>
<dbReference type="GO" id="GO:0006355">
    <property type="term" value="P:regulation of DNA-templated transcription"/>
    <property type="evidence" value="ECO:0007669"/>
    <property type="project" value="InterPro"/>
</dbReference>
<keyword evidence="19" id="KW-1185">Reference proteome</keyword>
<evidence type="ECO:0000256" key="15">
    <source>
        <dbReference type="SAM" id="MobiDB-lite"/>
    </source>
</evidence>
<keyword evidence="8" id="KW-0418">Kinase</keyword>
<keyword evidence="6" id="KW-0808">Transferase</keyword>
<dbReference type="Proteomes" id="UP001202328">
    <property type="component" value="Unassembled WGS sequence"/>
</dbReference>
<evidence type="ECO:0000256" key="12">
    <source>
        <dbReference type="ARBA" id="ARBA00023170"/>
    </source>
</evidence>
<accession>A0AAD4XCE0</accession>
<feature type="compositionally biased region" description="Low complexity" evidence="15">
    <location>
        <begin position="331"/>
        <end position="345"/>
    </location>
</feature>
<dbReference type="InterPro" id="IPR051681">
    <property type="entry name" value="Ser/Thr_Kinases-Pseudokinases"/>
</dbReference>
<dbReference type="AlphaFoldDB" id="A0AAD4XCE0"/>
<feature type="region of interest" description="Disordered" evidence="15">
    <location>
        <begin position="514"/>
        <end position="538"/>
    </location>
</feature>
<evidence type="ECO:0000256" key="4">
    <source>
        <dbReference type="ARBA" id="ARBA00022543"/>
    </source>
</evidence>
<keyword evidence="3" id="KW-0723">Serine/threonine-protein kinase</keyword>
<dbReference type="PRINTS" id="PR00109">
    <property type="entry name" value="TYRKINASE"/>
</dbReference>
<organism evidence="18 19">
    <name type="scientific">Papaver atlanticum</name>
    <dbReference type="NCBI Taxonomy" id="357466"/>
    <lineage>
        <taxon>Eukaryota</taxon>
        <taxon>Viridiplantae</taxon>
        <taxon>Streptophyta</taxon>
        <taxon>Embryophyta</taxon>
        <taxon>Tracheophyta</taxon>
        <taxon>Spermatophyta</taxon>
        <taxon>Magnoliopsida</taxon>
        <taxon>Ranunculales</taxon>
        <taxon>Papaveraceae</taxon>
        <taxon>Papaveroideae</taxon>
        <taxon>Papaver</taxon>
    </lineage>
</organism>
<dbReference type="PANTHER" id="PTHR44329">
    <property type="entry name" value="SERINE/THREONINE-PROTEIN KINASE TNNI3K-RELATED"/>
    <property type="match status" value="1"/>
</dbReference>
<dbReference type="SMART" id="SM00091">
    <property type="entry name" value="PAS"/>
    <property type="match status" value="1"/>
</dbReference>
<dbReference type="GO" id="GO:0016020">
    <property type="term" value="C:membrane"/>
    <property type="evidence" value="ECO:0007669"/>
    <property type="project" value="UniProtKB-SubCell"/>
</dbReference>
<dbReference type="FunFam" id="3.30.200.20:FF:000329">
    <property type="entry name" value="PAS domain-containing protein tyrosine kinase"/>
    <property type="match status" value="1"/>
</dbReference>